<evidence type="ECO:0000259" key="1">
    <source>
        <dbReference type="Pfam" id="PF17390"/>
    </source>
</evidence>
<dbReference type="PANTHER" id="PTHR33307:SF6">
    <property type="entry name" value="ALPHA-RHAMNOSIDASE (EUROFUNG)-RELATED"/>
    <property type="match status" value="1"/>
</dbReference>
<organism evidence="2">
    <name type="scientific">bioreactor metagenome</name>
    <dbReference type="NCBI Taxonomy" id="1076179"/>
    <lineage>
        <taxon>unclassified sequences</taxon>
        <taxon>metagenomes</taxon>
        <taxon>ecological metagenomes</taxon>
    </lineage>
</organism>
<reference evidence="2" key="1">
    <citation type="submission" date="2019-08" db="EMBL/GenBank/DDBJ databases">
        <authorList>
            <person name="Kucharzyk K."/>
            <person name="Murdoch R.W."/>
            <person name="Higgins S."/>
            <person name="Loffler F."/>
        </authorList>
    </citation>
    <scope>NUCLEOTIDE SEQUENCE</scope>
</reference>
<name>A0A645B2N5_9ZZZZ</name>
<dbReference type="GO" id="GO:0005975">
    <property type="term" value="P:carbohydrate metabolic process"/>
    <property type="evidence" value="ECO:0007669"/>
    <property type="project" value="InterPro"/>
</dbReference>
<dbReference type="PANTHER" id="PTHR33307">
    <property type="entry name" value="ALPHA-RHAMNOSIDASE (EUROFUNG)"/>
    <property type="match status" value="1"/>
</dbReference>
<dbReference type="InterPro" id="IPR008928">
    <property type="entry name" value="6-hairpin_glycosidase_sf"/>
</dbReference>
<sequence length="102" mass="11383">MFGDISAWMYEYPGGFSLRRSRPGLTHPCWKPFFPAGLNEVAATYRLAQGELRSAWRRKDDHIVYAVELPEGMTGTVELPDSSIHPVSGKQQFTIAFPPGGK</sequence>
<evidence type="ECO:0000313" key="2">
    <source>
        <dbReference type="EMBL" id="MPM59336.1"/>
    </source>
</evidence>
<protein>
    <recommendedName>
        <fullName evidence="1">Alpha-L-rhamnosidase C-terminal domain-containing protein</fullName>
    </recommendedName>
</protein>
<dbReference type="InterPro" id="IPR016007">
    <property type="entry name" value="Alpha_rhamnosid"/>
</dbReference>
<gene>
    <name evidence="2" type="ORF">SDC9_106176</name>
</gene>
<accession>A0A645B2N5</accession>
<proteinExistence type="predicted"/>
<dbReference type="AlphaFoldDB" id="A0A645B2N5"/>
<dbReference type="Gene3D" id="2.60.420.10">
    <property type="entry name" value="Maltose phosphorylase, domain 3"/>
    <property type="match status" value="1"/>
</dbReference>
<dbReference type="EMBL" id="VSSQ01017242">
    <property type="protein sequence ID" value="MPM59336.1"/>
    <property type="molecule type" value="Genomic_DNA"/>
</dbReference>
<dbReference type="InterPro" id="IPR035398">
    <property type="entry name" value="Bac_rhamnosid_C"/>
</dbReference>
<dbReference type="SUPFAM" id="SSF48208">
    <property type="entry name" value="Six-hairpin glycosidases"/>
    <property type="match status" value="1"/>
</dbReference>
<feature type="domain" description="Alpha-L-rhamnosidase C-terminal" evidence="1">
    <location>
        <begin position="18"/>
        <end position="90"/>
    </location>
</feature>
<comment type="caution">
    <text evidence="2">The sequence shown here is derived from an EMBL/GenBank/DDBJ whole genome shotgun (WGS) entry which is preliminary data.</text>
</comment>
<dbReference type="Pfam" id="PF17390">
    <property type="entry name" value="Bac_rhamnosid_C"/>
    <property type="match status" value="1"/>
</dbReference>